<dbReference type="AlphaFoldDB" id="A0A3M8TIE4"/>
<keyword evidence="2" id="KW-0067">ATP-binding</keyword>
<dbReference type="EMBL" id="RIBZ01000791">
    <property type="protein sequence ID" value="RNF90870.1"/>
    <property type="molecule type" value="Genomic_DNA"/>
</dbReference>
<dbReference type="GO" id="GO:0005524">
    <property type="term" value="F:ATP binding"/>
    <property type="evidence" value="ECO:0007669"/>
    <property type="project" value="UniProtKB-KW"/>
</dbReference>
<evidence type="ECO:0000313" key="3">
    <source>
        <dbReference type="Proteomes" id="UP000275401"/>
    </source>
</evidence>
<dbReference type="RefSeq" id="WP_123107139.1">
    <property type="nucleotide sequence ID" value="NZ_RIBZ01000791.1"/>
</dbReference>
<reference evidence="2 3" key="1">
    <citation type="submission" date="2018-11" db="EMBL/GenBank/DDBJ databases">
        <title>The Potential of Streptomyces as Biocontrol Agents against the Tomato grey mould, Botrytis cinerea (Gray mold) Frontiers in Microbiology.</title>
        <authorList>
            <person name="Li D."/>
        </authorList>
    </citation>
    <scope>NUCLEOTIDE SEQUENCE [LARGE SCALE GENOMIC DNA]</scope>
    <source>
        <strain evidence="2 3">NEAU-LD23</strain>
    </source>
</reference>
<dbReference type="Pfam" id="PF13671">
    <property type="entry name" value="AAA_33"/>
    <property type="match status" value="1"/>
</dbReference>
<sequence length="231" mass="25156">MHGQGTYATTRGPLPARQERTPQEWTASGGTVRPDRHAAVHDLRGGVGAELRYPARDLIIASGLPGSGKSTLISRVVPGCDPGGRPVVRVDSQNTRETWERRMPRWLPYAVYRPLVRCAHYVGLHRAVRSGASVVVHDCGSQPWVRRWLARDARRTGRGLHLVLLDVDPAVALEGQAARGRGVSGFAFGRHRRAMGRLVTRVEGGLPPEGCASAVLLDRATASRLRGISFE</sequence>
<comment type="caution">
    <text evidence="2">The sequence shown here is derived from an EMBL/GenBank/DDBJ whole genome shotgun (WGS) entry which is preliminary data.</text>
</comment>
<protein>
    <submittedName>
        <fullName evidence="2">ATP-binding protein</fullName>
    </submittedName>
</protein>
<feature type="region of interest" description="Disordered" evidence="1">
    <location>
        <begin position="1"/>
        <end position="32"/>
    </location>
</feature>
<accession>A0A3M8TIE4</accession>
<evidence type="ECO:0000256" key="1">
    <source>
        <dbReference type="SAM" id="MobiDB-lite"/>
    </source>
</evidence>
<keyword evidence="2" id="KW-0547">Nucleotide-binding</keyword>
<dbReference type="Proteomes" id="UP000275401">
    <property type="component" value="Unassembled WGS sequence"/>
</dbReference>
<name>A0A3M8TIE4_9ACTN</name>
<dbReference type="Gene3D" id="3.40.50.300">
    <property type="entry name" value="P-loop containing nucleotide triphosphate hydrolases"/>
    <property type="match status" value="1"/>
</dbReference>
<gene>
    <name evidence="2" type="ORF">EEJ42_40465</name>
</gene>
<dbReference type="InterPro" id="IPR027417">
    <property type="entry name" value="P-loop_NTPase"/>
</dbReference>
<organism evidence="2 3">
    <name type="scientific">Streptomyces botrytidirepellens</name>
    <dbReference type="NCBI Taxonomy" id="2486417"/>
    <lineage>
        <taxon>Bacteria</taxon>
        <taxon>Bacillati</taxon>
        <taxon>Actinomycetota</taxon>
        <taxon>Actinomycetes</taxon>
        <taxon>Kitasatosporales</taxon>
        <taxon>Streptomycetaceae</taxon>
        <taxon>Streptomyces</taxon>
    </lineage>
</organism>
<keyword evidence="3" id="KW-1185">Reference proteome</keyword>
<evidence type="ECO:0000313" key="2">
    <source>
        <dbReference type="EMBL" id="RNF90870.1"/>
    </source>
</evidence>
<dbReference type="SUPFAM" id="SSF52540">
    <property type="entry name" value="P-loop containing nucleoside triphosphate hydrolases"/>
    <property type="match status" value="1"/>
</dbReference>
<proteinExistence type="predicted"/>